<proteinExistence type="predicted"/>
<gene>
    <name evidence="1" type="ORF">LEP1GSC133_2629</name>
</gene>
<name>M6WH43_LEPBO</name>
<dbReference type="EMBL" id="AKWF02000109">
    <property type="protein sequence ID" value="EMO61053.1"/>
    <property type="molecule type" value="Genomic_DNA"/>
</dbReference>
<evidence type="ECO:0000313" key="1">
    <source>
        <dbReference type="EMBL" id="EMO61053.1"/>
    </source>
</evidence>
<dbReference type="STRING" id="1192866.LEP1GSC133_2629"/>
<evidence type="ECO:0000313" key="2">
    <source>
        <dbReference type="Proteomes" id="UP000012159"/>
    </source>
</evidence>
<protein>
    <submittedName>
        <fullName evidence="1">Uncharacterized protein</fullName>
    </submittedName>
</protein>
<comment type="caution">
    <text evidence="1">The sequence shown here is derived from an EMBL/GenBank/DDBJ whole genome shotgun (WGS) entry which is preliminary data.</text>
</comment>
<dbReference type="Proteomes" id="UP000012159">
    <property type="component" value="Unassembled WGS sequence"/>
</dbReference>
<dbReference type="AlphaFoldDB" id="M6WH43"/>
<reference evidence="1 2" key="1">
    <citation type="submission" date="2013-01" db="EMBL/GenBank/DDBJ databases">
        <authorList>
            <person name="Harkins D.M."/>
            <person name="Durkin A.S."/>
            <person name="Brinkac L.M."/>
            <person name="Haft D.H."/>
            <person name="Selengut J.D."/>
            <person name="Sanka R."/>
            <person name="DePew J."/>
            <person name="Purushe J."/>
            <person name="Picardeau M."/>
            <person name="Werts C."/>
            <person name="Goarant C."/>
            <person name="Vinetz J.M."/>
            <person name="Sutton G.G."/>
            <person name="Nierman W.C."/>
            <person name="Fouts D.E."/>
        </authorList>
    </citation>
    <scope>NUCLEOTIDE SEQUENCE [LARGE SCALE GENOMIC DNA]</scope>
    <source>
        <strain evidence="1 2">200901868</strain>
    </source>
</reference>
<organism evidence="1 2">
    <name type="scientific">Leptospira borgpetersenii serovar Pomona str. 200901868</name>
    <dbReference type="NCBI Taxonomy" id="1192866"/>
    <lineage>
        <taxon>Bacteria</taxon>
        <taxon>Pseudomonadati</taxon>
        <taxon>Spirochaetota</taxon>
        <taxon>Spirochaetia</taxon>
        <taxon>Leptospirales</taxon>
        <taxon>Leptospiraceae</taxon>
        <taxon>Leptospira</taxon>
    </lineage>
</organism>
<accession>M6WH43</accession>
<sequence length="45" mass="5068">MRIQPKKPVSKPKEKYLSTILQVFKNVGAPTETVAFVVFSCCLKL</sequence>